<evidence type="ECO:0000256" key="1">
    <source>
        <dbReference type="SAM" id="Phobius"/>
    </source>
</evidence>
<protein>
    <submittedName>
        <fullName evidence="2">Uncharacterized protein</fullName>
    </submittedName>
</protein>
<dbReference type="OrthoDB" id="10637244at2759"/>
<dbReference type="EMBL" id="JAGSXJ010000003">
    <property type="protein sequence ID" value="KAH6693829.1"/>
    <property type="molecule type" value="Genomic_DNA"/>
</dbReference>
<accession>A0A9P8VL76</accession>
<evidence type="ECO:0000313" key="2">
    <source>
        <dbReference type="EMBL" id="KAH6693829.1"/>
    </source>
</evidence>
<comment type="caution">
    <text evidence="2">The sequence shown here is derived from an EMBL/GenBank/DDBJ whole genome shotgun (WGS) entry which is preliminary data.</text>
</comment>
<gene>
    <name evidence="2" type="ORF">F5X68DRAFT_228235</name>
</gene>
<dbReference type="Proteomes" id="UP000770015">
    <property type="component" value="Unassembled WGS sequence"/>
</dbReference>
<keyword evidence="1" id="KW-0812">Transmembrane</keyword>
<keyword evidence="1" id="KW-0472">Membrane</keyword>
<name>A0A9P8VL76_9PEZI</name>
<reference evidence="2" key="1">
    <citation type="journal article" date="2021" name="Nat. Commun.">
        <title>Genetic determinants of endophytism in the Arabidopsis root mycobiome.</title>
        <authorList>
            <person name="Mesny F."/>
            <person name="Miyauchi S."/>
            <person name="Thiergart T."/>
            <person name="Pickel B."/>
            <person name="Atanasova L."/>
            <person name="Karlsson M."/>
            <person name="Huettel B."/>
            <person name="Barry K.W."/>
            <person name="Haridas S."/>
            <person name="Chen C."/>
            <person name="Bauer D."/>
            <person name="Andreopoulos W."/>
            <person name="Pangilinan J."/>
            <person name="LaButti K."/>
            <person name="Riley R."/>
            <person name="Lipzen A."/>
            <person name="Clum A."/>
            <person name="Drula E."/>
            <person name="Henrissat B."/>
            <person name="Kohler A."/>
            <person name="Grigoriev I.V."/>
            <person name="Martin F.M."/>
            <person name="Hacquard S."/>
        </authorList>
    </citation>
    <scope>NUCLEOTIDE SEQUENCE</scope>
    <source>
        <strain evidence="2">MPI-SDFR-AT-0117</strain>
    </source>
</reference>
<keyword evidence="1" id="KW-1133">Transmembrane helix</keyword>
<keyword evidence="3" id="KW-1185">Reference proteome</keyword>
<evidence type="ECO:0000313" key="3">
    <source>
        <dbReference type="Proteomes" id="UP000770015"/>
    </source>
</evidence>
<feature type="transmembrane region" description="Helical" evidence="1">
    <location>
        <begin position="35"/>
        <end position="58"/>
    </location>
</feature>
<dbReference type="AlphaFoldDB" id="A0A9P8VL76"/>
<sequence length="62" mass="6495">MDKGAPNMINDVEITVKLQDIENNCFTEEILSKEILSIVAGVINAALGVGFGLVNAMCAAGK</sequence>
<organism evidence="2 3">
    <name type="scientific">Plectosphaerella plurivora</name>
    <dbReference type="NCBI Taxonomy" id="936078"/>
    <lineage>
        <taxon>Eukaryota</taxon>
        <taxon>Fungi</taxon>
        <taxon>Dikarya</taxon>
        <taxon>Ascomycota</taxon>
        <taxon>Pezizomycotina</taxon>
        <taxon>Sordariomycetes</taxon>
        <taxon>Hypocreomycetidae</taxon>
        <taxon>Glomerellales</taxon>
        <taxon>Plectosphaerellaceae</taxon>
        <taxon>Plectosphaerella</taxon>
    </lineage>
</organism>
<proteinExistence type="predicted"/>